<name>A0A9W6BBS7_9CHLO</name>
<feature type="domain" description="SERRATE/Ars2 C-terminal" evidence="5">
    <location>
        <begin position="423"/>
        <end position="589"/>
    </location>
</feature>
<evidence type="ECO:0000256" key="4">
    <source>
        <dbReference type="SAM" id="MobiDB-lite"/>
    </source>
</evidence>
<evidence type="ECO:0000313" key="7">
    <source>
        <dbReference type="EMBL" id="GLC49217.1"/>
    </source>
</evidence>
<evidence type="ECO:0000259" key="6">
    <source>
        <dbReference type="Pfam" id="PF12066"/>
    </source>
</evidence>
<dbReference type="InterPro" id="IPR039727">
    <property type="entry name" value="SE/Ars2"/>
</dbReference>
<feature type="compositionally biased region" description="Basic and acidic residues" evidence="4">
    <location>
        <begin position="71"/>
        <end position="81"/>
    </location>
</feature>
<feature type="compositionally biased region" description="Low complexity" evidence="4">
    <location>
        <begin position="292"/>
        <end position="319"/>
    </location>
</feature>
<feature type="region of interest" description="Disordered" evidence="4">
    <location>
        <begin position="528"/>
        <end position="580"/>
    </location>
</feature>
<comment type="subcellular location">
    <subcellularLocation>
        <location evidence="1">Nucleus</location>
    </subcellularLocation>
</comment>
<keyword evidence="8" id="KW-1185">Reference proteome</keyword>
<evidence type="ECO:0008006" key="9">
    <source>
        <dbReference type="Google" id="ProtNLM"/>
    </source>
</evidence>
<proteinExistence type="inferred from homology"/>
<protein>
    <recommendedName>
        <fullName evidence="9">SERRATE/Ars2 C-terminal domain-containing protein</fullName>
    </recommendedName>
</protein>
<dbReference type="AlphaFoldDB" id="A0A9W6BBS7"/>
<dbReference type="InterPro" id="IPR021933">
    <property type="entry name" value="SERRATE/Ars2_N"/>
</dbReference>
<feature type="compositionally biased region" description="Basic and acidic residues" evidence="4">
    <location>
        <begin position="90"/>
        <end position="129"/>
    </location>
</feature>
<feature type="region of interest" description="Disordered" evidence="4">
    <location>
        <begin position="1"/>
        <end position="129"/>
    </location>
</feature>
<comment type="similarity">
    <text evidence="2">Belongs to the ARS2 family.</text>
</comment>
<dbReference type="PANTHER" id="PTHR13165">
    <property type="entry name" value="ARSENITE-RESISTANCE PROTEIN 2"/>
    <property type="match status" value="1"/>
</dbReference>
<evidence type="ECO:0000259" key="5">
    <source>
        <dbReference type="Pfam" id="PF04959"/>
    </source>
</evidence>
<feature type="compositionally biased region" description="Basic and acidic residues" evidence="4">
    <location>
        <begin position="528"/>
        <end position="540"/>
    </location>
</feature>
<evidence type="ECO:0000313" key="8">
    <source>
        <dbReference type="Proteomes" id="UP001165080"/>
    </source>
</evidence>
<evidence type="ECO:0000256" key="2">
    <source>
        <dbReference type="ARBA" id="ARBA00005407"/>
    </source>
</evidence>
<feature type="compositionally biased region" description="Gly residues" evidence="4">
    <location>
        <begin position="545"/>
        <end position="580"/>
    </location>
</feature>
<feature type="domain" description="SERRATE/Ars2 N-terminal" evidence="6">
    <location>
        <begin position="131"/>
        <end position="213"/>
    </location>
</feature>
<feature type="compositionally biased region" description="Pro residues" evidence="4">
    <location>
        <begin position="8"/>
        <end position="24"/>
    </location>
</feature>
<gene>
    <name evidence="7" type="primary">PLEST004324</name>
    <name evidence="7" type="ORF">PLESTB_000195300</name>
</gene>
<keyword evidence="3" id="KW-0539">Nucleus</keyword>
<organism evidence="7 8">
    <name type="scientific">Pleodorina starrii</name>
    <dbReference type="NCBI Taxonomy" id="330485"/>
    <lineage>
        <taxon>Eukaryota</taxon>
        <taxon>Viridiplantae</taxon>
        <taxon>Chlorophyta</taxon>
        <taxon>core chlorophytes</taxon>
        <taxon>Chlorophyceae</taxon>
        <taxon>CS clade</taxon>
        <taxon>Chlamydomonadales</taxon>
        <taxon>Volvocaceae</taxon>
        <taxon>Pleodorina</taxon>
    </lineage>
</organism>
<dbReference type="PANTHER" id="PTHR13165:SF0">
    <property type="entry name" value="SERRATE RNA EFFECTOR MOLECULE HOMOLOG"/>
    <property type="match status" value="1"/>
</dbReference>
<dbReference type="Proteomes" id="UP001165080">
    <property type="component" value="Unassembled WGS sequence"/>
</dbReference>
<dbReference type="InterPro" id="IPR007042">
    <property type="entry name" value="SERRATE/Ars2_C"/>
</dbReference>
<feature type="compositionally biased region" description="Basic and acidic residues" evidence="4">
    <location>
        <begin position="25"/>
        <end position="39"/>
    </location>
</feature>
<comment type="caution">
    <text evidence="7">The sequence shown here is derived from an EMBL/GenBank/DDBJ whole genome shotgun (WGS) entry which is preliminary data.</text>
</comment>
<sequence>MYGRERGPPPPPPPGMMRGGPPPEYMDRGPRDYPRDMDRRRQRSPPPPMHERDARYGRGRSPPPMPKRSRRDGPYDRDFHEPPFGGRGSPEYDRRPPSPKGGYDEREAFERRGSVGRERPEDEKRPMTFKEFTLRKVPDDAAPDVAHRMYQEYLVEYYGSAIKAEFEQNKDTDMFKYQFDPRNFAKIVASRAEEAQDSAKHIATDLTSGALDPSHENFCQGMYDLAPKVEKDKQPANAEDGPKFAPNVCWRAARVAHDLELSRKLIRKLDAEKGIEENPLLPKLAAGASAGGAAAAEGAPEGQPSAAGEGVGASGSDAAPPGNADEAGPDGTAPSGTQGSAGTAALQPGAVGDQEPAVTVNDANYTESIGKLDLQLHWLWKVHGVDFYAGIELNEQDWPYRLNCCRLIRGPKPEEGESDEAAEKGEKEKLARTVDECWNARIAHGDPIEAKCLKGRIEEELDKWIESQVTMVADNKWGSKLSNKLFVGKKYVIKHIKTKHQDKLASERERILDMLYFENFRIWKEDEERRRVEEEQHAGEPMEGEGAGMEGEGGYGGRGRGRGGMLGMRGRGRGLGRGMMGRGPMMGLEGPMMMPMPMAPMFMPPGPMGPFMPIIPGPVPLLPPGPIPIRGRGRGPMRGRGMPGGRGMGGPPKIDPRGMREYFDLDHPANNRAVLDYGDL</sequence>
<evidence type="ECO:0000256" key="1">
    <source>
        <dbReference type="ARBA" id="ARBA00004123"/>
    </source>
</evidence>
<reference evidence="7 8" key="1">
    <citation type="journal article" date="2023" name="Commun. Biol.">
        <title>Reorganization of the ancestral sex-determining regions during the evolution of trioecy in Pleodorina starrii.</title>
        <authorList>
            <person name="Takahashi K."/>
            <person name="Suzuki S."/>
            <person name="Kawai-Toyooka H."/>
            <person name="Yamamoto K."/>
            <person name="Hamaji T."/>
            <person name="Ootsuki R."/>
            <person name="Yamaguchi H."/>
            <person name="Kawachi M."/>
            <person name="Higashiyama T."/>
            <person name="Nozaki H."/>
        </authorList>
    </citation>
    <scope>NUCLEOTIDE SEQUENCE [LARGE SCALE GENOMIC DNA]</scope>
    <source>
        <strain evidence="7 8">NIES-4479</strain>
    </source>
</reference>
<dbReference type="GO" id="GO:0031053">
    <property type="term" value="P:primary miRNA processing"/>
    <property type="evidence" value="ECO:0007669"/>
    <property type="project" value="TreeGrafter"/>
</dbReference>
<dbReference type="GO" id="GO:0016604">
    <property type="term" value="C:nuclear body"/>
    <property type="evidence" value="ECO:0007669"/>
    <property type="project" value="TreeGrafter"/>
</dbReference>
<dbReference type="EMBL" id="BRXU01000002">
    <property type="protein sequence ID" value="GLC49217.1"/>
    <property type="molecule type" value="Genomic_DNA"/>
</dbReference>
<dbReference type="Pfam" id="PF12066">
    <property type="entry name" value="SERRATE_Ars2_N"/>
    <property type="match status" value="1"/>
</dbReference>
<evidence type="ECO:0000256" key="3">
    <source>
        <dbReference type="ARBA" id="ARBA00023242"/>
    </source>
</evidence>
<accession>A0A9W6BBS7</accession>
<feature type="region of interest" description="Disordered" evidence="4">
    <location>
        <begin position="292"/>
        <end position="349"/>
    </location>
</feature>
<dbReference type="Pfam" id="PF04959">
    <property type="entry name" value="ARS2"/>
    <property type="match status" value="1"/>
</dbReference>
<dbReference type="OrthoDB" id="342064at2759"/>